<gene>
    <name evidence="2" type="ORF">MSPICULIGERA_LOCUS12572</name>
</gene>
<feature type="non-terminal residue" evidence="2">
    <location>
        <position position="1"/>
    </location>
</feature>
<comment type="caution">
    <text evidence="2">The sequence shown here is derived from an EMBL/GenBank/DDBJ whole genome shotgun (WGS) entry which is preliminary data.</text>
</comment>
<proteinExistence type="predicted"/>
<name>A0AA36G654_9BILA</name>
<evidence type="ECO:0000256" key="1">
    <source>
        <dbReference type="SAM" id="Phobius"/>
    </source>
</evidence>
<evidence type="ECO:0000313" key="2">
    <source>
        <dbReference type="EMBL" id="CAJ0574232.1"/>
    </source>
</evidence>
<reference evidence="2" key="1">
    <citation type="submission" date="2023-06" db="EMBL/GenBank/DDBJ databases">
        <authorList>
            <person name="Delattre M."/>
        </authorList>
    </citation>
    <scope>NUCLEOTIDE SEQUENCE</scope>
    <source>
        <strain evidence="2">AF72</strain>
    </source>
</reference>
<dbReference type="Proteomes" id="UP001177023">
    <property type="component" value="Unassembled WGS sequence"/>
</dbReference>
<protein>
    <submittedName>
        <fullName evidence="2">Uncharacterized protein</fullName>
    </submittedName>
</protein>
<keyword evidence="1" id="KW-0472">Membrane</keyword>
<keyword evidence="3" id="KW-1185">Reference proteome</keyword>
<keyword evidence="1" id="KW-1133">Transmembrane helix</keyword>
<sequence>MPRSSMIKEGFALYHDELWWARQDRVVAKTKAAVEKILANRTAFFAQLAALVVGLMAMLLMCRVVAANYPTATPVEERFRDSSMLQLPRPYECPNSFIVRVCQGRSFCMPLQHVRPSRYCPYRVHQSIQLLHDRVRHDAELKFEVEYIEIPISQDMRLDQRQLRSLWEAHTKYAPAVAHATWTAALTEEGQP</sequence>
<organism evidence="2 3">
    <name type="scientific">Mesorhabditis spiculigera</name>
    <dbReference type="NCBI Taxonomy" id="96644"/>
    <lineage>
        <taxon>Eukaryota</taxon>
        <taxon>Metazoa</taxon>
        <taxon>Ecdysozoa</taxon>
        <taxon>Nematoda</taxon>
        <taxon>Chromadorea</taxon>
        <taxon>Rhabditida</taxon>
        <taxon>Rhabditina</taxon>
        <taxon>Rhabditomorpha</taxon>
        <taxon>Rhabditoidea</taxon>
        <taxon>Rhabditidae</taxon>
        <taxon>Mesorhabditinae</taxon>
        <taxon>Mesorhabditis</taxon>
    </lineage>
</organism>
<evidence type="ECO:0000313" key="3">
    <source>
        <dbReference type="Proteomes" id="UP001177023"/>
    </source>
</evidence>
<accession>A0AA36G654</accession>
<dbReference type="AlphaFoldDB" id="A0AA36G654"/>
<dbReference type="EMBL" id="CATQJA010002628">
    <property type="protein sequence ID" value="CAJ0574232.1"/>
    <property type="molecule type" value="Genomic_DNA"/>
</dbReference>
<keyword evidence="1" id="KW-0812">Transmembrane</keyword>
<feature type="transmembrane region" description="Helical" evidence="1">
    <location>
        <begin position="44"/>
        <end position="66"/>
    </location>
</feature>